<organism evidence="1 2">
    <name type="scientific">Mycolicibacterium farcinogenes</name>
    <name type="common">Mycobacterium farcinogenes</name>
    <dbReference type="NCBI Taxonomy" id="1802"/>
    <lineage>
        <taxon>Bacteria</taxon>
        <taxon>Bacillati</taxon>
        <taxon>Actinomycetota</taxon>
        <taxon>Actinomycetes</taxon>
        <taxon>Mycobacteriales</taxon>
        <taxon>Mycobacteriaceae</taxon>
        <taxon>Mycolicibacterium</taxon>
    </lineage>
</organism>
<sequence length="146" mass="16459">MADTPSGTPQTRGLCRYDNPDKWFPRHPVPRARVIRICNNCPFQPQCAQAALDLAETDGVWAGVQLPGDRAEDGDMDEAREKLRKVAARQLHPQEFNRRNDIAAAMRFVATEQRKFDQAWTNAHAEHTRRRAITAVAAARKEQIGA</sequence>
<proteinExistence type="predicted"/>
<accession>A0ACD1FQQ2</accession>
<evidence type="ECO:0000313" key="2">
    <source>
        <dbReference type="Proteomes" id="UP000825598"/>
    </source>
</evidence>
<dbReference type="Proteomes" id="UP000825598">
    <property type="component" value="Plasmid unnamed1"/>
</dbReference>
<geneLocation type="plasmid" evidence="1 2">
    <name>unnamed1</name>
</geneLocation>
<gene>
    <name evidence="1" type="ORF">K6L26_30700</name>
</gene>
<keyword evidence="1" id="KW-0614">Plasmid</keyword>
<reference evidence="1" key="1">
    <citation type="submission" date="2021-07" db="EMBL/GenBank/DDBJ databases">
        <title>Complete Genome Sequences of Mycobacterium farcinogenes Isolated from Clinical Specimens from Patients in Thailand.</title>
        <authorList>
            <person name="Sodsai P."/>
        </authorList>
    </citation>
    <scope>NUCLEOTIDE SEQUENCE</scope>
    <source>
        <strain evidence="1">BKK/CU-MFGFA-001</strain>
    </source>
</reference>
<dbReference type="EMBL" id="CP081674">
    <property type="protein sequence ID" value="QZH69373.1"/>
    <property type="molecule type" value="Genomic_DNA"/>
</dbReference>
<keyword evidence="2" id="KW-1185">Reference proteome</keyword>
<evidence type="ECO:0000313" key="1">
    <source>
        <dbReference type="EMBL" id="QZH69373.1"/>
    </source>
</evidence>
<name>A0ACD1FQQ2_MYCFR</name>
<protein>
    <submittedName>
        <fullName evidence="1">WhiB family transcriptional regulator</fullName>
    </submittedName>
</protein>